<comment type="similarity">
    <text evidence="3">In the N-terminal section; belongs to the PMEI family.</text>
</comment>
<comment type="catalytic activity">
    <reaction evidence="8">
        <text>[(1-&gt;4)-alpha-D-galacturonosyl methyl ester](n) + n H2O = [(1-&gt;4)-alpha-D-galacturonosyl](n) + n methanol + n H(+)</text>
        <dbReference type="Rhea" id="RHEA:22380"/>
        <dbReference type="Rhea" id="RHEA-COMP:14570"/>
        <dbReference type="Rhea" id="RHEA-COMP:14573"/>
        <dbReference type="ChEBI" id="CHEBI:15377"/>
        <dbReference type="ChEBI" id="CHEBI:15378"/>
        <dbReference type="ChEBI" id="CHEBI:17790"/>
        <dbReference type="ChEBI" id="CHEBI:140522"/>
        <dbReference type="ChEBI" id="CHEBI:140523"/>
        <dbReference type="EC" id="3.1.1.11"/>
    </reaction>
</comment>
<dbReference type="UniPathway" id="UPA00545">
    <property type="reaction ID" value="UER00823"/>
</dbReference>
<keyword evidence="7 8" id="KW-0063">Aspartyl esterase</keyword>
<name>A0A6A4Q2X1_LUPAL</name>
<comment type="similarity">
    <text evidence="4">In the C-terminal section; belongs to the pectinesterase family.</text>
</comment>
<feature type="chain" id="PRO_5025719311" description="Pectinesterase" evidence="8">
    <location>
        <begin position="31"/>
        <end position="524"/>
    </location>
</feature>
<comment type="subcellular location">
    <subcellularLocation>
        <location evidence="1 8">Secreted</location>
        <location evidence="1 8">Cell wall</location>
    </subcellularLocation>
</comment>
<evidence type="ECO:0000256" key="5">
    <source>
        <dbReference type="ARBA" id="ARBA00022512"/>
    </source>
</evidence>
<dbReference type="InterPro" id="IPR006501">
    <property type="entry name" value="Pectinesterase_inhib_dom"/>
</dbReference>
<dbReference type="SMART" id="SM00856">
    <property type="entry name" value="PMEI"/>
    <property type="match status" value="1"/>
</dbReference>
<dbReference type="Pfam" id="PF04043">
    <property type="entry name" value="PMEI"/>
    <property type="match status" value="1"/>
</dbReference>
<dbReference type="EC" id="3.1.1.11" evidence="8"/>
<dbReference type="SUPFAM" id="SSF51126">
    <property type="entry name" value="Pectin lyase-like"/>
    <property type="match status" value="1"/>
</dbReference>
<dbReference type="NCBIfam" id="TIGR01614">
    <property type="entry name" value="PME_inhib"/>
    <property type="match status" value="1"/>
</dbReference>
<keyword evidence="11" id="KW-1185">Reference proteome</keyword>
<dbReference type="InterPro" id="IPR018040">
    <property type="entry name" value="Pectinesterase_Tyr_AS"/>
</dbReference>
<reference evidence="11" key="1">
    <citation type="journal article" date="2020" name="Nat. Commun.">
        <title>Genome sequence of the cluster root forming white lupin.</title>
        <authorList>
            <person name="Hufnagel B."/>
            <person name="Marques A."/>
            <person name="Soriano A."/>
            <person name="Marques L."/>
            <person name="Divol F."/>
            <person name="Doumas P."/>
            <person name="Sallet E."/>
            <person name="Mancinotti D."/>
            <person name="Carrere S."/>
            <person name="Marande W."/>
            <person name="Arribat S."/>
            <person name="Keller J."/>
            <person name="Huneau C."/>
            <person name="Blein T."/>
            <person name="Aime D."/>
            <person name="Laguerre M."/>
            <person name="Taylor J."/>
            <person name="Schubert V."/>
            <person name="Nelson M."/>
            <person name="Geu-Flores F."/>
            <person name="Crespi M."/>
            <person name="Gallardo-Guerrero K."/>
            <person name="Delaux P.-M."/>
            <person name="Salse J."/>
            <person name="Berges H."/>
            <person name="Guyot R."/>
            <person name="Gouzy J."/>
            <person name="Peret B."/>
        </authorList>
    </citation>
    <scope>NUCLEOTIDE SEQUENCE [LARGE SCALE GENOMIC DNA]</scope>
    <source>
        <strain evidence="11">cv. Amiga</strain>
    </source>
</reference>
<dbReference type="PROSITE" id="PS00800">
    <property type="entry name" value="PECTINESTERASE_1"/>
    <property type="match status" value="1"/>
</dbReference>
<dbReference type="GO" id="GO:0045490">
    <property type="term" value="P:pectin catabolic process"/>
    <property type="evidence" value="ECO:0007669"/>
    <property type="project" value="UniProtKB-UniRule"/>
</dbReference>
<dbReference type="CDD" id="cd15799">
    <property type="entry name" value="PMEI-like_4"/>
    <property type="match status" value="1"/>
</dbReference>
<evidence type="ECO:0000256" key="8">
    <source>
        <dbReference type="RuleBase" id="RU000589"/>
    </source>
</evidence>
<dbReference type="Proteomes" id="UP000447434">
    <property type="component" value="Chromosome 8"/>
</dbReference>
<dbReference type="GO" id="GO:0030599">
    <property type="term" value="F:pectinesterase activity"/>
    <property type="evidence" value="ECO:0007669"/>
    <property type="project" value="UniProtKB-UniRule"/>
</dbReference>
<dbReference type="AlphaFoldDB" id="A0A6A4Q2X1"/>
<evidence type="ECO:0000256" key="6">
    <source>
        <dbReference type="ARBA" id="ARBA00022801"/>
    </source>
</evidence>
<evidence type="ECO:0000256" key="2">
    <source>
        <dbReference type="ARBA" id="ARBA00005184"/>
    </source>
</evidence>
<keyword evidence="5 8" id="KW-0134">Cell wall</keyword>
<dbReference type="InterPro" id="IPR035513">
    <property type="entry name" value="Invertase/methylesterase_inhib"/>
</dbReference>
<comment type="pathway">
    <text evidence="2 8">Glycan metabolism; pectin degradation; 2-dehydro-3-deoxy-D-gluconate from pectin: step 1/5.</text>
</comment>
<dbReference type="OrthoDB" id="2019149at2759"/>
<keyword evidence="8" id="KW-0961">Cell wall biogenesis/degradation</keyword>
<proteinExistence type="inferred from homology"/>
<dbReference type="InterPro" id="IPR012334">
    <property type="entry name" value="Pectin_lyas_fold"/>
</dbReference>
<dbReference type="FunFam" id="2.160.20.10:FF:000001">
    <property type="entry name" value="Pectinesterase"/>
    <property type="match status" value="1"/>
</dbReference>
<dbReference type="GO" id="GO:0042545">
    <property type="term" value="P:cell wall modification"/>
    <property type="evidence" value="ECO:0007669"/>
    <property type="project" value="UniProtKB-UniRule"/>
</dbReference>
<feature type="domain" description="Pectinesterase inhibitor" evidence="9">
    <location>
        <begin position="51"/>
        <end position="178"/>
    </location>
</feature>
<evidence type="ECO:0000256" key="7">
    <source>
        <dbReference type="ARBA" id="ARBA00023085"/>
    </source>
</evidence>
<dbReference type="PANTHER" id="PTHR31707">
    <property type="entry name" value="PECTINESTERASE"/>
    <property type="match status" value="1"/>
</dbReference>
<evidence type="ECO:0000313" key="10">
    <source>
        <dbReference type="EMBL" id="KAE9608198.1"/>
    </source>
</evidence>
<keyword evidence="8" id="KW-0732">Signal</keyword>
<dbReference type="GO" id="GO:0004857">
    <property type="term" value="F:enzyme inhibitor activity"/>
    <property type="evidence" value="ECO:0007669"/>
    <property type="project" value="InterPro"/>
</dbReference>
<evidence type="ECO:0000313" key="11">
    <source>
        <dbReference type="Proteomes" id="UP000447434"/>
    </source>
</evidence>
<feature type="signal peptide" evidence="8">
    <location>
        <begin position="1"/>
        <end position="30"/>
    </location>
</feature>
<dbReference type="InterPro" id="IPR000070">
    <property type="entry name" value="Pectinesterase_cat"/>
</dbReference>
<gene>
    <name evidence="10" type="ORF">Lalb_Chr08g0232911</name>
</gene>
<dbReference type="InterPro" id="IPR011050">
    <property type="entry name" value="Pectin_lyase_fold/virulence"/>
</dbReference>
<keyword evidence="8" id="KW-0964">Secreted</keyword>
<dbReference type="Pfam" id="PF01095">
    <property type="entry name" value="Pectinesterase"/>
    <property type="match status" value="1"/>
</dbReference>
<comment type="caution">
    <text evidence="10">The sequence shown here is derived from an EMBL/GenBank/DDBJ whole genome shotgun (WGS) entry which is preliminary data.</text>
</comment>
<dbReference type="SUPFAM" id="SSF101148">
    <property type="entry name" value="Plant invertase/pectin methylesterase inhibitor"/>
    <property type="match status" value="1"/>
</dbReference>
<dbReference type="Gene3D" id="1.20.140.40">
    <property type="entry name" value="Invertase/pectin methylesterase inhibitor family protein"/>
    <property type="match status" value="1"/>
</dbReference>
<evidence type="ECO:0000256" key="4">
    <source>
        <dbReference type="ARBA" id="ARBA00007786"/>
    </source>
</evidence>
<protein>
    <recommendedName>
        <fullName evidence="8">Pectinesterase</fullName>
        <ecNumber evidence="8">3.1.1.11</ecNumber>
    </recommendedName>
</protein>
<organism evidence="10 11">
    <name type="scientific">Lupinus albus</name>
    <name type="common">White lupine</name>
    <name type="synonym">Lupinus termis</name>
    <dbReference type="NCBI Taxonomy" id="3870"/>
    <lineage>
        <taxon>Eukaryota</taxon>
        <taxon>Viridiplantae</taxon>
        <taxon>Streptophyta</taxon>
        <taxon>Embryophyta</taxon>
        <taxon>Tracheophyta</taxon>
        <taxon>Spermatophyta</taxon>
        <taxon>Magnoliopsida</taxon>
        <taxon>eudicotyledons</taxon>
        <taxon>Gunneridae</taxon>
        <taxon>Pentapetalae</taxon>
        <taxon>rosids</taxon>
        <taxon>fabids</taxon>
        <taxon>Fabales</taxon>
        <taxon>Fabaceae</taxon>
        <taxon>Papilionoideae</taxon>
        <taxon>50 kb inversion clade</taxon>
        <taxon>genistoids sensu lato</taxon>
        <taxon>core genistoids</taxon>
        <taxon>Genisteae</taxon>
        <taxon>Lupinus</taxon>
    </lineage>
</organism>
<evidence type="ECO:0000256" key="3">
    <source>
        <dbReference type="ARBA" id="ARBA00006027"/>
    </source>
</evidence>
<accession>A0A6A4Q2X1</accession>
<comment type="function">
    <text evidence="8">Acts in the modification of cell walls via demethylesterification of cell wall pectin.</text>
</comment>
<dbReference type="EMBL" id="WOCE01000008">
    <property type="protein sequence ID" value="KAE9608198.1"/>
    <property type="molecule type" value="Genomic_DNA"/>
</dbReference>
<sequence length="524" mass="58395">MHHCLTKHLTQMPTFLSFFLVIVFLGQCTTTTIDVAVGAYGDVGVECLMVSPSEFVGSLRTSVYVLENIISNLSNFTYYSTNGLSQCESSNAISDCMELLDLSSDQLSLSISAIQSPKGMHNSTRNLSSDLRTWLSAALTNIDTCMNGLEETNVNTNDLLISTKIDKANSLVVNLLSKVNPISGQVSMQHVQFPSWVEPHDQNLLQTREVSVDIVVAADGSGNYYTVMEAVKAAPEYSMKRFVVHIKRGVYRENVVIGKRKWNLVMIGEGMDNTIISGSLSKTVNLTTYKTATFAANGRGFIARDITFMNIAGPENHQAVALRSDSDLSVFYRCGIFGYQDSLYAHTMRQFYRECKITGTVDFICGNATAVFQNCQILAKKGLPNQKNTITAQSARYPNQPSCFSFQFSNISADYDLLPYTQSIKTYLGRPWNAYSKTVFMQSYISNVLSPEGWLEWNGSKYLDTLYYAEYKNYGPGSALDKRVKWLGYHVLNYSNEASNFTVAQLLQGDIWLPSTGVNFTSWI</sequence>
<evidence type="ECO:0000256" key="1">
    <source>
        <dbReference type="ARBA" id="ARBA00004191"/>
    </source>
</evidence>
<dbReference type="Gene3D" id="2.160.20.10">
    <property type="entry name" value="Single-stranded right-handed beta-helix, Pectin lyase-like"/>
    <property type="match status" value="1"/>
</dbReference>
<evidence type="ECO:0000259" key="9">
    <source>
        <dbReference type="SMART" id="SM00856"/>
    </source>
</evidence>
<keyword evidence="6 8" id="KW-0378">Hydrolase</keyword>